<evidence type="ECO:0000313" key="1">
    <source>
        <dbReference type="EMBL" id="BDD51704.1"/>
    </source>
</evidence>
<evidence type="ECO:0008006" key="3">
    <source>
        <dbReference type="Google" id="ProtNLM"/>
    </source>
</evidence>
<sequence>MPDKMSNIVQLINKGYRLPHDIEVVAGEIYSALQHKELTSDDVINEFINSVVTSKYKDIVEITYNYMNRLIYSGDNLLYEEFLKVLHLFDSINTLSFLGLNVSAEIIEKSDADMIFFLKKYDKWARKFISKYISGKQWWQRIVY</sequence>
<organism evidence="1 2">
    <name type="scientific">Phytobacter diazotrophicus</name>
    <dbReference type="NCBI Taxonomy" id="395631"/>
    <lineage>
        <taxon>Bacteria</taxon>
        <taxon>Pseudomonadati</taxon>
        <taxon>Pseudomonadota</taxon>
        <taxon>Gammaproteobacteria</taxon>
        <taxon>Enterobacterales</taxon>
        <taxon>Enterobacteriaceae</taxon>
        <taxon>Phytobacter</taxon>
    </lineage>
</organism>
<dbReference type="RefSeq" id="WP_071195250.1">
    <property type="nucleotide sequence ID" value="NZ_AP025334.1"/>
</dbReference>
<evidence type="ECO:0000313" key="2">
    <source>
        <dbReference type="Proteomes" id="UP001320460"/>
    </source>
</evidence>
<accession>A0ABM7VXN9</accession>
<name>A0ABM7VXN9_9ENTR</name>
<reference evidence="1 2" key="1">
    <citation type="submission" date="2021-12" db="EMBL/GenBank/DDBJ databases">
        <title>Complete genome sequence of Phytobacter diazotrophicus TA9734.</title>
        <authorList>
            <person name="Kubota H."/>
            <person name="Nakayama Y."/>
            <person name="Ariyoshi T."/>
        </authorList>
    </citation>
    <scope>NUCLEOTIDE SEQUENCE [LARGE SCALE GENOMIC DNA]</scope>
    <source>
        <strain evidence="1 2">TA9734</strain>
    </source>
</reference>
<gene>
    <name evidence="1" type="ORF">PDTA9734_31910</name>
</gene>
<protein>
    <recommendedName>
        <fullName evidence="3">Immunity protein 30 of polymorphic toxin system</fullName>
    </recommendedName>
</protein>
<keyword evidence="2" id="KW-1185">Reference proteome</keyword>
<dbReference type="EMBL" id="AP025334">
    <property type="protein sequence ID" value="BDD51704.1"/>
    <property type="molecule type" value="Genomic_DNA"/>
</dbReference>
<proteinExistence type="predicted"/>
<dbReference type="Proteomes" id="UP001320460">
    <property type="component" value="Chromosome"/>
</dbReference>